<dbReference type="Pfam" id="PF13538">
    <property type="entry name" value="UvrD_C_2"/>
    <property type="match status" value="1"/>
</dbReference>
<evidence type="ECO:0000256" key="1">
    <source>
        <dbReference type="ARBA" id="ARBA00034923"/>
    </source>
</evidence>
<dbReference type="RefSeq" id="WP_083376072.1">
    <property type="nucleotide sequence ID" value="NZ_LT629796.1"/>
</dbReference>
<dbReference type="PANTHER" id="PTHR11070:SF2">
    <property type="entry name" value="ATP-DEPENDENT DNA HELICASE SRS2"/>
    <property type="match status" value="1"/>
</dbReference>
<dbReference type="Proteomes" id="UP000182476">
    <property type="component" value="Chromosome I"/>
</dbReference>
<keyword evidence="4" id="KW-1185">Reference proteome</keyword>
<organism evidence="3 4">
    <name type="scientific">Pseudomonas mandelii</name>
    <dbReference type="NCBI Taxonomy" id="75612"/>
    <lineage>
        <taxon>Bacteria</taxon>
        <taxon>Pseudomonadati</taxon>
        <taxon>Pseudomonadota</taxon>
        <taxon>Gammaproteobacteria</taxon>
        <taxon>Pseudomonadales</taxon>
        <taxon>Pseudomonadaceae</taxon>
        <taxon>Pseudomonas</taxon>
    </lineage>
</organism>
<dbReference type="GeneID" id="46431243"/>
<dbReference type="PANTHER" id="PTHR11070">
    <property type="entry name" value="UVRD / RECB / PCRA DNA HELICASE FAMILY MEMBER"/>
    <property type="match status" value="1"/>
</dbReference>
<name>A0ABY0VTK3_9PSED</name>
<dbReference type="SUPFAM" id="SSF52540">
    <property type="entry name" value="P-loop containing nucleoside triphosphate hydrolases"/>
    <property type="match status" value="1"/>
</dbReference>
<dbReference type="Pfam" id="PF13245">
    <property type="entry name" value="AAA_19"/>
    <property type="match status" value="1"/>
</dbReference>
<feature type="domain" description="UvrD-like helicase C-terminal" evidence="2">
    <location>
        <begin position="357"/>
        <end position="405"/>
    </location>
</feature>
<dbReference type="InterPro" id="IPR027785">
    <property type="entry name" value="UvrD-like_helicase_C"/>
</dbReference>
<accession>A0ABY0VTK3</accession>
<evidence type="ECO:0000259" key="2">
    <source>
        <dbReference type="Pfam" id="PF13538"/>
    </source>
</evidence>
<sequence length="423" mass="46832">MNIRSFSGAAGCGKTYQLMATLSAHLEDRPLQDGQKVLALTFMHGSRRRLDDRLAGIARLNCRYDCTTLDSFAWRIVCRWRALLAHLGEEFPDVGAYERVCELASTLIARDEVARWVAATFPVVVVDEAQDLTPSRLAIVQSLAPHVALLVASDEFQCLVEELRPNAACEWLAAVGNEVVLEQAQRTNDRYLLAAARAVRSGQAPLSAGNFKVVATPNAGMAGTWISNAICWNRAGNRVAIITPTMGTFANQVRQWVESRTTSRQNGPHRVSLEQPESVRSRALIDTLALPAQASLAEARALIADQPRSIKLDFINLLDRQRRTKGQAIFSREEMESAILQVFSNQRRFVGNDGAGVRLLTIHGAKNREFDLVLVLWPAAISGDEMQKRRLLYNAITRAKSQCLVLVQRAQAMSLPPFTYPAQ</sequence>
<evidence type="ECO:0000313" key="4">
    <source>
        <dbReference type="Proteomes" id="UP000182476"/>
    </source>
</evidence>
<proteinExistence type="predicted"/>
<dbReference type="Gene3D" id="3.40.50.300">
    <property type="entry name" value="P-loop containing nucleotide triphosphate hydrolases"/>
    <property type="match status" value="2"/>
</dbReference>
<gene>
    <name evidence="3" type="ORF">SAMN04489801_4239</name>
</gene>
<dbReference type="EMBL" id="LT629796">
    <property type="protein sequence ID" value="SDU54563.1"/>
    <property type="molecule type" value="Genomic_DNA"/>
</dbReference>
<evidence type="ECO:0000313" key="3">
    <source>
        <dbReference type="EMBL" id="SDU54563.1"/>
    </source>
</evidence>
<protein>
    <recommendedName>
        <fullName evidence="1">DNA 3'-5' helicase II</fullName>
    </recommendedName>
</protein>
<reference evidence="3 4" key="1">
    <citation type="submission" date="2016-10" db="EMBL/GenBank/DDBJ databases">
        <authorList>
            <person name="Varghese N."/>
            <person name="Submissions S."/>
        </authorList>
    </citation>
    <scope>NUCLEOTIDE SEQUENCE [LARGE SCALE GENOMIC DNA]</scope>
    <source>
        <strain evidence="3 4">LMG 21607</strain>
    </source>
</reference>
<dbReference type="InterPro" id="IPR000212">
    <property type="entry name" value="DNA_helicase_UvrD/REP"/>
</dbReference>
<dbReference type="InterPro" id="IPR027417">
    <property type="entry name" value="P-loop_NTPase"/>
</dbReference>